<accession>A0A9K3L3H3</accession>
<evidence type="ECO:0000313" key="2">
    <source>
        <dbReference type="EMBL" id="KAG7354812.1"/>
    </source>
</evidence>
<feature type="compositionally biased region" description="Low complexity" evidence="1">
    <location>
        <begin position="590"/>
        <end position="600"/>
    </location>
</feature>
<dbReference type="Proteomes" id="UP000693970">
    <property type="component" value="Unassembled WGS sequence"/>
</dbReference>
<comment type="caution">
    <text evidence="2">The sequence shown here is derived from an EMBL/GenBank/DDBJ whole genome shotgun (WGS) entry which is preliminary data.</text>
</comment>
<proteinExistence type="predicted"/>
<evidence type="ECO:0000313" key="3">
    <source>
        <dbReference type="Proteomes" id="UP000693970"/>
    </source>
</evidence>
<feature type="region of interest" description="Disordered" evidence="1">
    <location>
        <begin position="307"/>
        <end position="326"/>
    </location>
</feature>
<reference evidence="2" key="1">
    <citation type="journal article" date="2021" name="Sci. Rep.">
        <title>Diploid genomic architecture of Nitzschia inconspicua, an elite biomass production diatom.</title>
        <authorList>
            <person name="Oliver A."/>
            <person name="Podell S."/>
            <person name="Pinowska A."/>
            <person name="Traller J.C."/>
            <person name="Smith S.R."/>
            <person name="McClure R."/>
            <person name="Beliaev A."/>
            <person name="Bohutskyi P."/>
            <person name="Hill E.A."/>
            <person name="Rabines A."/>
            <person name="Zheng H."/>
            <person name="Allen L.Z."/>
            <person name="Kuo A."/>
            <person name="Grigoriev I.V."/>
            <person name="Allen A.E."/>
            <person name="Hazlebeck D."/>
            <person name="Allen E.E."/>
        </authorList>
    </citation>
    <scope>NUCLEOTIDE SEQUENCE</scope>
    <source>
        <strain evidence="2">Hildebrandi</strain>
    </source>
</reference>
<feature type="region of interest" description="Disordered" evidence="1">
    <location>
        <begin position="243"/>
        <end position="262"/>
    </location>
</feature>
<feature type="region of interest" description="Disordered" evidence="1">
    <location>
        <begin position="379"/>
        <end position="408"/>
    </location>
</feature>
<name>A0A9K3L3H3_9STRA</name>
<dbReference type="AlphaFoldDB" id="A0A9K3L3H3"/>
<feature type="region of interest" description="Disordered" evidence="1">
    <location>
        <begin position="590"/>
        <end position="613"/>
    </location>
</feature>
<keyword evidence="3" id="KW-1185">Reference proteome</keyword>
<protein>
    <submittedName>
        <fullName evidence="2">Uncharacterized protein</fullName>
    </submittedName>
</protein>
<gene>
    <name evidence="2" type="ORF">IV203_004168</name>
</gene>
<sequence length="730" mass="78517">MTFLVLGPRLGNALSFAAALFEKPELAFKVLKTPADFVLSRVDNDDKEENLLTVGASPQNCHLRGTFRRRLELRFAEVAPSLAPMINDLHSPMGSAVIPGDNLDEPIRLESFEEENGRETSETLQTPSYVIDSLPAFVIGFATSIIFCAGYIIISEMRERCKEQVTEGIPDITGWRNQRQGMIDGHSTVSATMFRAGNQSVMLSAVGDDMVSSTHSVHYYKREPDGFLYPVILVRNGSRSHSMLRKQRQVNPDQDLYSDRSLSPVSTMTSSVAMESRSGRGIVALTESHRVCHDTKLGSLVNLGNMSASAPSSSSHSNSVVSLSPNDDVDEKGSIFKLLDDAQGGIPSSLEQRLQAVAVSNFDGVVAAPLSVMGGSNLNDDLSISEEDESGWTSSAGKSDSDSDSSSDVSIGTYLRSVGSARSRSSAPSIETGKSSVLLGEVLNPTPEKVFNTESREDENSMEFSLDDGSIIVISESRIEPSSDCVHDHKIMDQLQIVASSEGASLKETITNEEVKSVPKSIDIISSDLCVEDDEDGKNQDYEGHGNINSVTPYESSLDLGRFLEKENHETHELSVAAIKPVSCTEGSLLETSESRSSSCNHRPSQTNRGGNLVESKLGVDIESASFPASNPKNVTMKSCAKHEAFRPLDFILALGDTDVTSWKAMDANSEKNSSGEVQKSEGSAEHVSIKLTLMGKNSGGSETGSSSSQHSIPDGCNSLCVGSVDKSEV</sequence>
<feature type="compositionally biased region" description="Basic and acidic residues" evidence="1">
    <location>
        <begin position="679"/>
        <end position="689"/>
    </location>
</feature>
<evidence type="ECO:0000256" key="1">
    <source>
        <dbReference type="SAM" id="MobiDB-lite"/>
    </source>
</evidence>
<reference evidence="2" key="2">
    <citation type="submission" date="2021-04" db="EMBL/GenBank/DDBJ databases">
        <authorList>
            <person name="Podell S."/>
        </authorList>
    </citation>
    <scope>NUCLEOTIDE SEQUENCE</scope>
    <source>
        <strain evidence="2">Hildebrandi</strain>
    </source>
</reference>
<organism evidence="2 3">
    <name type="scientific">Nitzschia inconspicua</name>
    <dbReference type="NCBI Taxonomy" id="303405"/>
    <lineage>
        <taxon>Eukaryota</taxon>
        <taxon>Sar</taxon>
        <taxon>Stramenopiles</taxon>
        <taxon>Ochrophyta</taxon>
        <taxon>Bacillariophyta</taxon>
        <taxon>Bacillariophyceae</taxon>
        <taxon>Bacillariophycidae</taxon>
        <taxon>Bacillariales</taxon>
        <taxon>Bacillariaceae</taxon>
        <taxon>Nitzschia</taxon>
    </lineage>
</organism>
<dbReference type="EMBL" id="JAGRRH010000016">
    <property type="protein sequence ID" value="KAG7354812.1"/>
    <property type="molecule type" value="Genomic_DNA"/>
</dbReference>
<feature type="compositionally biased region" description="Low complexity" evidence="1">
    <location>
        <begin position="394"/>
        <end position="408"/>
    </location>
</feature>
<feature type="compositionally biased region" description="Polar residues" evidence="1">
    <location>
        <begin position="601"/>
        <end position="610"/>
    </location>
</feature>
<feature type="region of interest" description="Disordered" evidence="1">
    <location>
        <begin position="667"/>
        <end position="730"/>
    </location>
</feature>